<feature type="transmembrane region" description="Helical" evidence="1">
    <location>
        <begin position="86"/>
        <end position="105"/>
    </location>
</feature>
<keyword evidence="1" id="KW-1133">Transmembrane helix</keyword>
<sequence>MRGAVQVSRHAAAALWHALPRLMLVSVVWAAVAWPLVTLGAVTLAAYAWLRRALLEVADERREGDAGGPVIPDEPFASLPRFLLRLWWPGTLWAGLNAGLLAAVWADLTLWRTQPGALGGALAGVGGVLLGWLWLALQPYLLDALAEGLPLPRAVGEAARILLAYPLYSQLCAVPPLLLAATCWWFSSLWPLAGAGLLLGYWAHVATGDPRPRRTGRVKEVL</sequence>
<keyword evidence="1" id="KW-0812">Transmembrane</keyword>
<keyword evidence="3" id="KW-1185">Reference proteome</keyword>
<feature type="transmembrane region" description="Helical" evidence="1">
    <location>
        <begin position="184"/>
        <end position="204"/>
    </location>
</feature>
<evidence type="ECO:0000313" key="3">
    <source>
        <dbReference type="Proteomes" id="UP000192582"/>
    </source>
</evidence>
<evidence type="ECO:0000256" key="1">
    <source>
        <dbReference type="SAM" id="Phobius"/>
    </source>
</evidence>
<dbReference type="STRING" id="695939.SAMN00790413_05428"/>
<accession>A0A1W1UGF7</accession>
<dbReference type="AlphaFoldDB" id="A0A1W1UGF7"/>
<name>A0A1W1UGF7_9DEIO</name>
<protein>
    <submittedName>
        <fullName evidence="2">Uncharacterized protein</fullName>
    </submittedName>
</protein>
<dbReference type="OrthoDB" id="71125at2"/>
<feature type="transmembrane region" description="Helical" evidence="1">
    <location>
        <begin position="117"/>
        <end position="137"/>
    </location>
</feature>
<dbReference type="EMBL" id="FWWU01000004">
    <property type="protein sequence ID" value="SMB80150.1"/>
    <property type="molecule type" value="Genomic_DNA"/>
</dbReference>
<dbReference type="Proteomes" id="UP000192582">
    <property type="component" value="Unassembled WGS sequence"/>
</dbReference>
<feature type="transmembrane region" description="Helical" evidence="1">
    <location>
        <begin position="21"/>
        <end position="50"/>
    </location>
</feature>
<gene>
    <name evidence="2" type="ORF">SAMN00790413_05428</name>
</gene>
<evidence type="ECO:0000313" key="2">
    <source>
        <dbReference type="EMBL" id="SMB80150.1"/>
    </source>
</evidence>
<dbReference type="RefSeq" id="WP_139806442.1">
    <property type="nucleotide sequence ID" value="NZ_FWWU01000004.1"/>
</dbReference>
<organism evidence="2 3">
    <name type="scientific">Deinococcus hopiensis KR-140</name>
    <dbReference type="NCBI Taxonomy" id="695939"/>
    <lineage>
        <taxon>Bacteria</taxon>
        <taxon>Thermotogati</taxon>
        <taxon>Deinococcota</taxon>
        <taxon>Deinococci</taxon>
        <taxon>Deinococcales</taxon>
        <taxon>Deinococcaceae</taxon>
        <taxon>Deinococcus</taxon>
    </lineage>
</organism>
<proteinExistence type="predicted"/>
<keyword evidence="1" id="KW-0472">Membrane</keyword>
<reference evidence="2 3" key="1">
    <citation type="submission" date="2017-04" db="EMBL/GenBank/DDBJ databases">
        <authorList>
            <person name="Afonso C.L."/>
            <person name="Miller P.J."/>
            <person name="Scott M.A."/>
            <person name="Spackman E."/>
            <person name="Goraichik I."/>
            <person name="Dimitrov K.M."/>
            <person name="Suarez D.L."/>
            <person name="Swayne D.E."/>
        </authorList>
    </citation>
    <scope>NUCLEOTIDE SEQUENCE [LARGE SCALE GENOMIC DNA]</scope>
    <source>
        <strain evidence="2 3">KR-140</strain>
    </source>
</reference>